<dbReference type="GO" id="GO:0003677">
    <property type="term" value="F:DNA binding"/>
    <property type="evidence" value="ECO:0007669"/>
    <property type="project" value="UniProtKB-KW"/>
</dbReference>
<dbReference type="GO" id="GO:0004519">
    <property type="term" value="F:endonuclease activity"/>
    <property type="evidence" value="ECO:0007669"/>
    <property type="project" value="UniProtKB-KW"/>
</dbReference>
<dbReference type="Proteomes" id="UP000298009">
    <property type="component" value="Unassembled WGS sequence"/>
</dbReference>
<keyword evidence="5" id="KW-0378">Hydrolase</keyword>
<evidence type="ECO:0000259" key="4">
    <source>
        <dbReference type="Pfam" id="PF01420"/>
    </source>
</evidence>
<evidence type="ECO:0000313" key="6">
    <source>
        <dbReference type="Proteomes" id="UP000298009"/>
    </source>
</evidence>
<evidence type="ECO:0000256" key="2">
    <source>
        <dbReference type="ARBA" id="ARBA00022747"/>
    </source>
</evidence>
<evidence type="ECO:0000256" key="3">
    <source>
        <dbReference type="ARBA" id="ARBA00023125"/>
    </source>
</evidence>
<dbReference type="PANTHER" id="PTHR30408:SF12">
    <property type="entry name" value="TYPE I RESTRICTION ENZYME MJAVIII SPECIFICITY SUBUNIT"/>
    <property type="match status" value="1"/>
</dbReference>
<reference evidence="5" key="1">
    <citation type="journal article" date="2019" name="PLoS Negl. Trop. Dis.">
        <title>Revisiting the worldwide diversity of Leptospira species in the environment.</title>
        <authorList>
            <person name="Vincent A.T."/>
            <person name="Schiettekatte O."/>
            <person name="Bourhy P."/>
            <person name="Veyrier F.J."/>
            <person name="Picardeau M."/>
        </authorList>
    </citation>
    <scope>NUCLEOTIDE SEQUENCE [LARGE SCALE GENOMIC DNA]</scope>
    <source>
        <strain evidence="5">201800287</strain>
    </source>
</reference>
<sequence length="400" mass="45743">MKQKEKSSRKQLVPNLRFPDFQNAGDWDLDYFENLTFTITPTRKIPSSQYLTAGTFPIVDQSQNFICGWTNNEELIITNQLPLIVFGDHTCIVKLINFPFAQGADGIKIIGVNPSLNTLFLYQYLLYDPVIQEEYKRHFSLLREKFVSFPSLPEQKKIADCLSSLDELIQFQTKKLEVVQSHKKGLLQNLFPAEGETVPRLRFPEFEGTGDWVERKLGEVCVAELREVAKPTERYLGLGIRSHGKGTFQKLEQDPKGNSMDVLYQVHENDLIVSITFAWEGAIAIASREDHGGLVSHRFPTYVFKHEETISNFFRYIITKKSFVYKLGLISPGGAGRNRVMNKKDFHELKEYFSSLPEQQRIADCLSSVDALIQEQLDALEKLKTHKKGLLQGLFPVMGE</sequence>
<dbReference type="OrthoDB" id="9811611at2"/>
<dbReference type="EMBL" id="RQFK01000028">
    <property type="protein sequence ID" value="TGK79190.1"/>
    <property type="molecule type" value="Genomic_DNA"/>
</dbReference>
<keyword evidence="2" id="KW-0680">Restriction system</keyword>
<evidence type="ECO:0000256" key="1">
    <source>
        <dbReference type="ARBA" id="ARBA00010923"/>
    </source>
</evidence>
<keyword evidence="6" id="KW-1185">Reference proteome</keyword>
<dbReference type="GO" id="GO:0009307">
    <property type="term" value="P:DNA restriction-modification system"/>
    <property type="evidence" value="ECO:0007669"/>
    <property type="project" value="UniProtKB-KW"/>
</dbReference>
<evidence type="ECO:0000313" key="5">
    <source>
        <dbReference type="EMBL" id="TGK79190.1"/>
    </source>
</evidence>
<proteinExistence type="inferred from homology"/>
<dbReference type="InterPro" id="IPR044946">
    <property type="entry name" value="Restrct_endonuc_typeI_TRD_sf"/>
</dbReference>
<comment type="caution">
    <text evidence="5">The sequence shown here is derived from an EMBL/GenBank/DDBJ whole genome shotgun (WGS) entry which is preliminary data.</text>
</comment>
<name>A0A4V3JJ88_9LEPT</name>
<feature type="domain" description="Type I restriction modification DNA specificity" evidence="4">
    <location>
        <begin position="211"/>
        <end position="381"/>
    </location>
</feature>
<dbReference type="Gene3D" id="3.90.220.20">
    <property type="entry name" value="DNA methylase specificity domains"/>
    <property type="match status" value="2"/>
</dbReference>
<dbReference type="RefSeq" id="WP_135602763.1">
    <property type="nucleotide sequence ID" value="NZ_RQFK01000028.1"/>
</dbReference>
<feature type="domain" description="Type I restriction modification DNA specificity" evidence="4">
    <location>
        <begin position="45"/>
        <end position="179"/>
    </location>
</feature>
<dbReference type="InterPro" id="IPR052021">
    <property type="entry name" value="Type-I_RS_S_subunit"/>
</dbReference>
<keyword evidence="5" id="KW-0255">Endonuclease</keyword>
<comment type="similarity">
    <text evidence="1">Belongs to the type-I restriction system S methylase family.</text>
</comment>
<accession>A0A4V3JJ88</accession>
<organism evidence="5 6">
    <name type="scientific">Leptospira noumeaensis</name>
    <dbReference type="NCBI Taxonomy" id="2484964"/>
    <lineage>
        <taxon>Bacteria</taxon>
        <taxon>Pseudomonadati</taxon>
        <taxon>Spirochaetota</taxon>
        <taxon>Spirochaetia</taxon>
        <taxon>Leptospirales</taxon>
        <taxon>Leptospiraceae</taxon>
        <taxon>Leptospira</taxon>
    </lineage>
</organism>
<protein>
    <submittedName>
        <fullName evidence="5">Restriction endonuclease subunit S</fullName>
    </submittedName>
</protein>
<dbReference type="Gene3D" id="1.10.287.1120">
    <property type="entry name" value="Bipartite methylase S protein"/>
    <property type="match status" value="1"/>
</dbReference>
<dbReference type="AlphaFoldDB" id="A0A4V3JJ88"/>
<gene>
    <name evidence="5" type="ORF">EHQ24_16735</name>
</gene>
<keyword evidence="5" id="KW-0540">Nuclease</keyword>
<dbReference type="SUPFAM" id="SSF116734">
    <property type="entry name" value="DNA methylase specificity domain"/>
    <property type="match status" value="2"/>
</dbReference>
<dbReference type="PANTHER" id="PTHR30408">
    <property type="entry name" value="TYPE-1 RESTRICTION ENZYME ECOKI SPECIFICITY PROTEIN"/>
    <property type="match status" value="1"/>
</dbReference>
<dbReference type="Pfam" id="PF01420">
    <property type="entry name" value="Methylase_S"/>
    <property type="match status" value="2"/>
</dbReference>
<dbReference type="InterPro" id="IPR000055">
    <property type="entry name" value="Restrct_endonuc_typeI_TRD"/>
</dbReference>
<keyword evidence="3" id="KW-0238">DNA-binding</keyword>